<dbReference type="PROSITE" id="PS50294">
    <property type="entry name" value="WD_REPEATS_REGION"/>
    <property type="match status" value="7"/>
</dbReference>
<accession>A0A225DKL1</accession>
<dbReference type="PANTHER" id="PTHR19848:SF8">
    <property type="entry name" value="F-BOX AND WD REPEAT DOMAIN CONTAINING 7"/>
    <property type="match status" value="1"/>
</dbReference>
<name>A0A225DKL1_9BACT</name>
<evidence type="ECO:0000313" key="7">
    <source>
        <dbReference type="Proteomes" id="UP000214646"/>
    </source>
</evidence>
<evidence type="ECO:0000256" key="1">
    <source>
        <dbReference type="ARBA" id="ARBA00022574"/>
    </source>
</evidence>
<feature type="region of interest" description="Disordered" evidence="4">
    <location>
        <begin position="19"/>
        <end position="57"/>
    </location>
</feature>
<feature type="repeat" description="WD" evidence="3">
    <location>
        <begin position="260"/>
        <end position="301"/>
    </location>
</feature>
<feature type="repeat" description="WD" evidence="3">
    <location>
        <begin position="394"/>
        <end position="424"/>
    </location>
</feature>
<dbReference type="SUPFAM" id="SSF50978">
    <property type="entry name" value="WD40 repeat-like"/>
    <property type="match status" value="2"/>
</dbReference>
<dbReference type="PANTHER" id="PTHR19848">
    <property type="entry name" value="WD40 REPEAT PROTEIN"/>
    <property type="match status" value="1"/>
</dbReference>
<dbReference type="Proteomes" id="UP000214646">
    <property type="component" value="Unassembled WGS sequence"/>
</dbReference>
<proteinExistence type="predicted"/>
<dbReference type="PROSITE" id="PS00678">
    <property type="entry name" value="WD_REPEATS_1"/>
    <property type="match status" value="4"/>
</dbReference>
<dbReference type="InterPro" id="IPR036322">
    <property type="entry name" value="WD40_repeat_dom_sf"/>
</dbReference>
<keyword evidence="5" id="KW-0732">Signal</keyword>
<sequence>MTKFPAFRAVVVAAGVSLATPSSAQPPPGKPTVPQAAGTQQQQLQQQRQQGRRGPRAEPATVLLTLGDPLKHWDVVRAVAFSPDGKWFASASDDGSVKLKDAATGKEAHVFAANANRLLSAAFYAVAFSPDSKTLAAASADKTIRLWDVATGALKVTLAGHRDAVAGIAFRPDGKVLATASDDRTVRFWDVEKPTPDPVPRAGIPGVTEPPIKELKVIDQIGDFAAAVAWSPDGKWVAVGLWDQTVQLWDAESGVTKHVLKGHTARISSLAFTPDSRTLVSSALEPIVRTWTVADGKAGPTLSGHAGPVFAVAVGHDGAIVATAGHDGTVRLWSAGDGKPVRTAATHTGAALSVAFSADAGRVASGGSDAAVRFTPVDPRPTGSVTAGNLIAAAYSPDGKFLTTGDDAGAVRVWDADTGRELRAESVGAKAVTAVAAGRRVIAGGADGKVTLLPLSGDDKPVSLAGHKDAVRAVALSPDGSLAASGSADKTIILWDAEAGKLLRTLSGHDGVVTSVVFTPDGKSVVSTADDRGIKVWDVADGRLVRTLDPDEDDDPLAVAIRPDGKQLASVGNRDVPPTVKLWDPATGATQRTLPGHLDRPLAAAYRANSQVLATVAADGTLRLWNPTTGKSLQALILRRPRGTISQVVFHPKGDRVATVNGNGTVTVIKLPDLSEAPTATASANNN</sequence>
<dbReference type="OrthoDB" id="240299at2"/>
<feature type="chain" id="PRO_5012533466" evidence="5">
    <location>
        <begin position="25"/>
        <end position="687"/>
    </location>
</feature>
<keyword evidence="7" id="KW-1185">Reference proteome</keyword>
<feature type="repeat" description="WD" evidence="3">
    <location>
        <begin position="125"/>
        <end position="157"/>
    </location>
</feature>
<feature type="signal peptide" evidence="5">
    <location>
        <begin position="1"/>
        <end position="24"/>
    </location>
</feature>
<dbReference type="CDD" id="cd00200">
    <property type="entry name" value="WD40"/>
    <property type="match status" value="2"/>
</dbReference>
<dbReference type="InterPro" id="IPR019775">
    <property type="entry name" value="WD40_repeat_CS"/>
</dbReference>
<keyword evidence="1 3" id="KW-0853">WD repeat</keyword>
<feature type="repeat" description="WD" evidence="3">
    <location>
        <begin position="506"/>
        <end position="547"/>
    </location>
</feature>
<evidence type="ECO:0000256" key="3">
    <source>
        <dbReference type="PROSITE-ProRule" id="PRU00221"/>
    </source>
</evidence>
<feature type="repeat" description="WD" evidence="3">
    <location>
        <begin position="464"/>
        <end position="505"/>
    </location>
</feature>
<keyword evidence="2" id="KW-0677">Repeat</keyword>
<dbReference type="Gene3D" id="2.130.10.10">
    <property type="entry name" value="YVTN repeat-like/Quinoprotein amine dehydrogenase"/>
    <property type="match status" value="4"/>
</dbReference>
<feature type="repeat" description="WD" evidence="3">
    <location>
        <begin position="69"/>
        <end position="110"/>
    </location>
</feature>
<dbReference type="AlphaFoldDB" id="A0A225DKL1"/>
<protein>
    <submittedName>
        <fullName evidence="6">High-affnity carbon uptake protein Hat/HatR</fullName>
    </submittedName>
</protein>
<dbReference type="PRINTS" id="PR00320">
    <property type="entry name" value="GPROTEINBRPT"/>
</dbReference>
<evidence type="ECO:0000313" key="6">
    <source>
        <dbReference type="EMBL" id="OWK40184.1"/>
    </source>
</evidence>
<dbReference type="RefSeq" id="WP_088256148.1">
    <property type="nucleotide sequence ID" value="NZ_NIDE01000008.1"/>
</dbReference>
<dbReference type="Pfam" id="PF00400">
    <property type="entry name" value="WD40"/>
    <property type="match status" value="11"/>
</dbReference>
<gene>
    <name evidence="6" type="ORF">FRUB_05103</name>
</gene>
<evidence type="ECO:0000256" key="4">
    <source>
        <dbReference type="SAM" id="MobiDB-lite"/>
    </source>
</evidence>
<evidence type="ECO:0000256" key="5">
    <source>
        <dbReference type="SAM" id="SignalP"/>
    </source>
</evidence>
<dbReference type="PROSITE" id="PS50082">
    <property type="entry name" value="WD_REPEATS_2"/>
    <property type="match status" value="10"/>
</dbReference>
<dbReference type="SMART" id="SM00320">
    <property type="entry name" value="WD40"/>
    <property type="match status" value="13"/>
</dbReference>
<feature type="repeat" description="WD" evidence="3">
    <location>
        <begin position="158"/>
        <end position="192"/>
    </location>
</feature>
<dbReference type="InterPro" id="IPR015943">
    <property type="entry name" value="WD40/YVTN_repeat-like_dom_sf"/>
</dbReference>
<feature type="repeat" description="WD" evidence="3">
    <location>
        <begin position="302"/>
        <end position="343"/>
    </location>
</feature>
<dbReference type="EMBL" id="NIDE01000008">
    <property type="protein sequence ID" value="OWK40184.1"/>
    <property type="molecule type" value="Genomic_DNA"/>
</dbReference>
<reference evidence="7" key="1">
    <citation type="submission" date="2017-06" db="EMBL/GenBank/DDBJ databases">
        <title>Genome analysis of Fimbriiglobus ruber SP5, the first member of the order Planctomycetales with confirmed chitinolytic capability.</title>
        <authorList>
            <person name="Ravin N.V."/>
            <person name="Rakitin A.L."/>
            <person name="Ivanova A.A."/>
            <person name="Beletsky A.V."/>
            <person name="Kulichevskaya I.S."/>
            <person name="Mardanov A.V."/>
            <person name="Dedysh S.N."/>
        </authorList>
    </citation>
    <scope>NUCLEOTIDE SEQUENCE [LARGE SCALE GENOMIC DNA]</scope>
    <source>
        <strain evidence="7">SP5</strain>
    </source>
</reference>
<feature type="compositionally biased region" description="Low complexity" evidence="4">
    <location>
        <begin position="35"/>
        <end position="49"/>
    </location>
</feature>
<feature type="repeat" description="WD" evidence="3">
    <location>
        <begin position="227"/>
        <end position="259"/>
    </location>
</feature>
<dbReference type="InterPro" id="IPR020472">
    <property type="entry name" value="WD40_PAC1"/>
</dbReference>
<feature type="repeat" description="WD" evidence="3">
    <location>
        <begin position="594"/>
        <end position="635"/>
    </location>
</feature>
<dbReference type="InterPro" id="IPR001680">
    <property type="entry name" value="WD40_rpt"/>
</dbReference>
<comment type="caution">
    <text evidence="6">The sequence shown here is derived from an EMBL/GenBank/DDBJ whole genome shotgun (WGS) entry which is preliminary data.</text>
</comment>
<evidence type="ECO:0000256" key="2">
    <source>
        <dbReference type="ARBA" id="ARBA00022737"/>
    </source>
</evidence>
<organism evidence="6 7">
    <name type="scientific">Fimbriiglobus ruber</name>
    <dbReference type="NCBI Taxonomy" id="1908690"/>
    <lineage>
        <taxon>Bacteria</taxon>
        <taxon>Pseudomonadati</taxon>
        <taxon>Planctomycetota</taxon>
        <taxon>Planctomycetia</taxon>
        <taxon>Gemmatales</taxon>
        <taxon>Gemmataceae</taxon>
        <taxon>Fimbriiglobus</taxon>
    </lineage>
</organism>